<feature type="region of interest" description="Disordered" evidence="1">
    <location>
        <begin position="376"/>
        <end position="408"/>
    </location>
</feature>
<dbReference type="EMBL" id="ML179096">
    <property type="protein sequence ID" value="THV00972.1"/>
    <property type="molecule type" value="Genomic_DNA"/>
</dbReference>
<feature type="compositionally biased region" description="Low complexity" evidence="1">
    <location>
        <begin position="339"/>
        <end position="349"/>
    </location>
</feature>
<proteinExistence type="predicted"/>
<dbReference type="OrthoDB" id="301415at2759"/>
<keyword evidence="3" id="KW-1185">Reference proteome</keyword>
<sequence>MADQVPLFTADCLLEESFECWKCKYKMLAGTRYYPVENSTKNSKSPAVAKCCKACAMYYFDKAISMGRISNQKSFEQHYGITDLRLSDSEASWNRSFNVMEIYQRVNAAQKKGKYISQPRETILLIYYVDATRAQRAVSAMPEHLSDRRATSSARSQRTDLDNSMPPPAFIPNKNSALKQRSQAIGYNPDHSAYEQALNKQRQAIYPRSDKLISIAFHIGAELIPSGRGKRASHIPEMRNLGITETDPRVSAYAKPSELRARAEGLLWKHMLRKYPKFTGNAAGDTGTEFHHNDKPFEVALILPEAEWEEYEEMMETAETVQTSGSIKQDIKPKQKMQSESSSSATATEGDLFTAVEKLGWEERYNRGILIPEKEEGSSRTCSRSVLSQSSDEDDRPSKKHLLWESPPRGSSVQRAALMSGGAVSQTQVEKFNSVQYFVCYYPVHITPWTEIYKSMMAKKPIQFNIDTSPVVYRHLSFYPDVIVGKGSFCTAHDVSLTLDLPGPNSQPPQSASVMAKWEIRDTKQPFKEKVARPRGKSDAPISRYTTSEELERVVGDGNMHMFVSSLFGFAESWVAYFLKLSKLESPVTLPELKYVNAGIVTCHNVATGNTAKTLNSRRMSLVLEDKIPNKPETFQKYINNGSAFIKNIVETLPINDNFRIQVEYLVAI</sequence>
<dbReference type="Proteomes" id="UP000297245">
    <property type="component" value="Unassembled WGS sequence"/>
</dbReference>
<name>A0A4S8MEZ5_DENBC</name>
<reference evidence="2 3" key="1">
    <citation type="journal article" date="2019" name="Nat. Ecol. Evol.">
        <title>Megaphylogeny resolves global patterns of mushroom evolution.</title>
        <authorList>
            <person name="Varga T."/>
            <person name="Krizsan K."/>
            <person name="Foldi C."/>
            <person name="Dima B."/>
            <person name="Sanchez-Garcia M."/>
            <person name="Sanchez-Ramirez S."/>
            <person name="Szollosi G.J."/>
            <person name="Szarkandi J.G."/>
            <person name="Papp V."/>
            <person name="Albert L."/>
            <person name="Andreopoulos W."/>
            <person name="Angelini C."/>
            <person name="Antonin V."/>
            <person name="Barry K.W."/>
            <person name="Bougher N.L."/>
            <person name="Buchanan P."/>
            <person name="Buyck B."/>
            <person name="Bense V."/>
            <person name="Catcheside P."/>
            <person name="Chovatia M."/>
            <person name="Cooper J."/>
            <person name="Damon W."/>
            <person name="Desjardin D."/>
            <person name="Finy P."/>
            <person name="Geml J."/>
            <person name="Haridas S."/>
            <person name="Hughes K."/>
            <person name="Justo A."/>
            <person name="Karasinski D."/>
            <person name="Kautmanova I."/>
            <person name="Kiss B."/>
            <person name="Kocsube S."/>
            <person name="Kotiranta H."/>
            <person name="LaButti K.M."/>
            <person name="Lechner B.E."/>
            <person name="Liimatainen K."/>
            <person name="Lipzen A."/>
            <person name="Lukacs Z."/>
            <person name="Mihaltcheva S."/>
            <person name="Morgado L.N."/>
            <person name="Niskanen T."/>
            <person name="Noordeloos M.E."/>
            <person name="Ohm R.A."/>
            <person name="Ortiz-Santana B."/>
            <person name="Ovrebo C."/>
            <person name="Racz N."/>
            <person name="Riley R."/>
            <person name="Savchenko A."/>
            <person name="Shiryaev A."/>
            <person name="Soop K."/>
            <person name="Spirin V."/>
            <person name="Szebenyi C."/>
            <person name="Tomsovsky M."/>
            <person name="Tulloss R.E."/>
            <person name="Uehling J."/>
            <person name="Grigoriev I.V."/>
            <person name="Vagvolgyi C."/>
            <person name="Papp T."/>
            <person name="Martin F.M."/>
            <person name="Miettinen O."/>
            <person name="Hibbett D.S."/>
            <person name="Nagy L.G."/>
        </authorList>
    </citation>
    <scope>NUCLEOTIDE SEQUENCE [LARGE SCALE GENOMIC DNA]</scope>
    <source>
        <strain evidence="2 3">CBS 962.96</strain>
    </source>
</reference>
<protein>
    <submittedName>
        <fullName evidence="2">Uncharacterized protein</fullName>
    </submittedName>
</protein>
<accession>A0A4S8MEZ5</accession>
<feature type="region of interest" description="Disordered" evidence="1">
    <location>
        <begin position="320"/>
        <end position="349"/>
    </location>
</feature>
<evidence type="ECO:0000313" key="2">
    <source>
        <dbReference type="EMBL" id="THV00972.1"/>
    </source>
</evidence>
<gene>
    <name evidence="2" type="ORF">K435DRAFT_854232</name>
</gene>
<feature type="compositionally biased region" description="Polar residues" evidence="1">
    <location>
        <begin position="379"/>
        <end position="390"/>
    </location>
</feature>
<feature type="region of interest" description="Disordered" evidence="1">
    <location>
        <begin position="140"/>
        <end position="169"/>
    </location>
</feature>
<evidence type="ECO:0000313" key="3">
    <source>
        <dbReference type="Proteomes" id="UP000297245"/>
    </source>
</evidence>
<dbReference type="AlphaFoldDB" id="A0A4S8MEZ5"/>
<organism evidence="2 3">
    <name type="scientific">Dendrothele bispora (strain CBS 962.96)</name>
    <dbReference type="NCBI Taxonomy" id="1314807"/>
    <lineage>
        <taxon>Eukaryota</taxon>
        <taxon>Fungi</taxon>
        <taxon>Dikarya</taxon>
        <taxon>Basidiomycota</taxon>
        <taxon>Agaricomycotina</taxon>
        <taxon>Agaricomycetes</taxon>
        <taxon>Agaricomycetidae</taxon>
        <taxon>Agaricales</taxon>
        <taxon>Agaricales incertae sedis</taxon>
        <taxon>Dendrothele</taxon>
    </lineage>
</organism>
<evidence type="ECO:0000256" key="1">
    <source>
        <dbReference type="SAM" id="MobiDB-lite"/>
    </source>
</evidence>